<dbReference type="InterPro" id="IPR016166">
    <property type="entry name" value="FAD-bd_PCMH"/>
</dbReference>
<dbReference type="InterPro" id="IPR036318">
    <property type="entry name" value="FAD-bd_PCMH-like_sf"/>
</dbReference>
<dbReference type="Gene3D" id="3.30.43.10">
    <property type="entry name" value="Uridine Diphospho-n-acetylenolpyruvylglucosamine Reductase, domain 2"/>
    <property type="match status" value="1"/>
</dbReference>
<keyword evidence="17 20" id="KW-0961">Cell wall biogenesis/degradation</keyword>
<dbReference type="AlphaFoldDB" id="A0A917Z7X9"/>
<dbReference type="GO" id="GO:0051301">
    <property type="term" value="P:cell division"/>
    <property type="evidence" value="ECO:0007669"/>
    <property type="project" value="UniProtKB-KW"/>
</dbReference>
<dbReference type="Gene3D" id="3.90.78.10">
    <property type="entry name" value="UDP-N-acetylenolpyruvoylglucosamine reductase, C-terminal domain"/>
    <property type="match status" value="1"/>
</dbReference>
<dbReference type="NCBIfam" id="NF000755">
    <property type="entry name" value="PRK00046.1"/>
    <property type="match status" value="1"/>
</dbReference>
<evidence type="ECO:0000256" key="10">
    <source>
        <dbReference type="ARBA" id="ARBA00022630"/>
    </source>
</evidence>
<comment type="caution">
    <text evidence="22">The sequence shown here is derived from an EMBL/GenBank/DDBJ whole genome shotgun (WGS) entry which is preliminary data.</text>
</comment>
<dbReference type="RefSeq" id="WP_188699285.1">
    <property type="nucleotide sequence ID" value="NZ_BMLS01000013.1"/>
</dbReference>
<dbReference type="PANTHER" id="PTHR21071">
    <property type="entry name" value="UDP-N-ACETYLENOLPYRUVOYLGLUCOSAMINE REDUCTASE"/>
    <property type="match status" value="1"/>
</dbReference>
<sequence>MKTAALVSLAPLHTFGLDTKAQRLLAISDLSQLHALNDKPYYILGEGSNTIFLEDYEGSVLQVKLSGIEVQQHEHHFDVSVAAGENWHALVQKLMSAKIFGAENLALIPGTVGAAPIQNIGAYGVELADLCHSVQAIDLQTGEKLSFTNSECLFGYRDSVFKRQEMSESLITAVVLRFPKGRPVSAEYGELKLLGPDPSPYDIFNKVVEVRQHKLPDPRVLGNAGSFFKNPVIANEHYLLLKDSWPDIPGFRVGGEQTKVPAAWLIDRLGFKGKTIGGVACHANQPLVLVNKGNGTSADLLGLARQIRDDVLAEFAIELENEVRLVGEKGLLRL</sequence>
<evidence type="ECO:0000256" key="14">
    <source>
        <dbReference type="ARBA" id="ARBA00022984"/>
    </source>
</evidence>
<reference evidence="22" key="1">
    <citation type="journal article" date="2014" name="Int. J. Syst. Evol. Microbiol.">
        <title>Complete genome sequence of Corynebacterium casei LMG S-19264T (=DSM 44701T), isolated from a smear-ripened cheese.</title>
        <authorList>
            <consortium name="US DOE Joint Genome Institute (JGI-PGF)"/>
            <person name="Walter F."/>
            <person name="Albersmeier A."/>
            <person name="Kalinowski J."/>
            <person name="Ruckert C."/>
        </authorList>
    </citation>
    <scope>NUCLEOTIDE SEQUENCE</scope>
    <source>
        <strain evidence="22">CGMCC 1.7086</strain>
    </source>
</reference>
<comment type="catalytic activity">
    <reaction evidence="19 20">
        <text>UDP-N-acetyl-alpha-D-muramate + NADP(+) = UDP-N-acetyl-3-O-(1-carboxyvinyl)-alpha-D-glucosamine + NADPH + H(+)</text>
        <dbReference type="Rhea" id="RHEA:12248"/>
        <dbReference type="ChEBI" id="CHEBI:15378"/>
        <dbReference type="ChEBI" id="CHEBI:57783"/>
        <dbReference type="ChEBI" id="CHEBI:58349"/>
        <dbReference type="ChEBI" id="CHEBI:68483"/>
        <dbReference type="ChEBI" id="CHEBI:70757"/>
        <dbReference type="EC" id="1.3.1.98"/>
    </reaction>
</comment>
<dbReference type="Pfam" id="PF01565">
    <property type="entry name" value="FAD_binding_4"/>
    <property type="match status" value="1"/>
</dbReference>
<dbReference type="PANTHER" id="PTHR21071:SF4">
    <property type="entry name" value="UDP-N-ACETYLENOLPYRUVOYLGLUCOSAMINE REDUCTASE"/>
    <property type="match status" value="1"/>
</dbReference>
<dbReference type="Gene3D" id="3.30.465.10">
    <property type="match status" value="1"/>
</dbReference>
<evidence type="ECO:0000256" key="9">
    <source>
        <dbReference type="ARBA" id="ARBA00022618"/>
    </source>
</evidence>
<keyword evidence="10 20" id="KW-0285">Flavoprotein</keyword>
<dbReference type="SUPFAM" id="SSF56176">
    <property type="entry name" value="FAD-binding/transporter-associated domain-like"/>
    <property type="match status" value="1"/>
</dbReference>
<keyword evidence="8 20" id="KW-0963">Cytoplasm</keyword>
<evidence type="ECO:0000256" key="6">
    <source>
        <dbReference type="ARBA" id="ARBA00012518"/>
    </source>
</evidence>
<proteinExistence type="inferred from homology"/>
<evidence type="ECO:0000256" key="19">
    <source>
        <dbReference type="ARBA" id="ARBA00048914"/>
    </source>
</evidence>
<dbReference type="GO" id="GO:0008360">
    <property type="term" value="P:regulation of cell shape"/>
    <property type="evidence" value="ECO:0007669"/>
    <property type="project" value="UniProtKB-KW"/>
</dbReference>
<evidence type="ECO:0000256" key="16">
    <source>
        <dbReference type="ARBA" id="ARBA00023306"/>
    </source>
</evidence>
<keyword evidence="13 20" id="KW-0133">Cell shape</keyword>
<evidence type="ECO:0000256" key="11">
    <source>
        <dbReference type="ARBA" id="ARBA00022827"/>
    </source>
</evidence>
<dbReference type="NCBIfam" id="TIGR00179">
    <property type="entry name" value="murB"/>
    <property type="match status" value="1"/>
</dbReference>
<keyword evidence="23" id="KW-1185">Reference proteome</keyword>
<evidence type="ECO:0000256" key="4">
    <source>
        <dbReference type="ARBA" id="ARBA00004752"/>
    </source>
</evidence>
<comment type="pathway">
    <text evidence="4 20">Cell wall biogenesis; peptidoglycan biosynthesis.</text>
</comment>
<dbReference type="GO" id="GO:0071949">
    <property type="term" value="F:FAD binding"/>
    <property type="evidence" value="ECO:0007669"/>
    <property type="project" value="InterPro"/>
</dbReference>
<evidence type="ECO:0000256" key="1">
    <source>
        <dbReference type="ARBA" id="ARBA00001974"/>
    </source>
</evidence>
<accession>A0A917Z7X9</accession>
<dbReference type="InterPro" id="IPR016169">
    <property type="entry name" value="FAD-bd_PCMH_sub2"/>
</dbReference>
<protein>
    <recommendedName>
        <fullName evidence="7 20">UDP-N-acetylenolpyruvoylglucosamine reductase</fullName>
        <ecNumber evidence="6 20">1.3.1.98</ecNumber>
    </recommendedName>
    <alternativeName>
        <fullName evidence="18 20">UDP-N-acetylmuramate dehydrogenase</fullName>
    </alternativeName>
</protein>
<dbReference type="SUPFAM" id="SSF56194">
    <property type="entry name" value="Uridine diphospho-N-Acetylenolpyruvylglucosamine reductase, MurB, C-terminal domain"/>
    <property type="match status" value="1"/>
</dbReference>
<evidence type="ECO:0000256" key="5">
    <source>
        <dbReference type="ARBA" id="ARBA00010485"/>
    </source>
</evidence>
<evidence type="ECO:0000256" key="7">
    <source>
        <dbReference type="ARBA" id="ARBA00015188"/>
    </source>
</evidence>
<dbReference type="HAMAP" id="MF_00037">
    <property type="entry name" value="MurB"/>
    <property type="match status" value="1"/>
</dbReference>
<name>A0A917Z7X9_9ALTE</name>
<evidence type="ECO:0000256" key="15">
    <source>
        <dbReference type="ARBA" id="ARBA00023002"/>
    </source>
</evidence>
<dbReference type="InterPro" id="IPR006094">
    <property type="entry name" value="Oxid_FAD_bind_N"/>
</dbReference>
<keyword evidence="9 20" id="KW-0132">Cell division</keyword>
<evidence type="ECO:0000313" key="23">
    <source>
        <dbReference type="Proteomes" id="UP000606935"/>
    </source>
</evidence>
<keyword evidence="11 20" id="KW-0274">FAD</keyword>
<gene>
    <name evidence="20 22" type="primary">murB</name>
    <name evidence="22" type="ORF">GCM10010982_40180</name>
</gene>
<evidence type="ECO:0000256" key="12">
    <source>
        <dbReference type="ARBA" id="ARBA00022857"/>
    </source>
</evidence>
<dbReference type="GO" id="GO:0071555">
    <property type="term" value="P:cell wall organization"/>
    <property type="evidence" value="ECO:0007669"/>
    <property type="project" value="UniProtKB-KW"/>
</dbReference>
<evidence type="ECO:0000256" key="8">
    <source>
        <dbReference type="ARBA" id="ARBA00022490"/>
    </source>
</evidence>
<evidence type="ECO:0000259" key="21">
    <source>
        <dbReference type="PROSITE" id="PS51387"/>
    </source>
</evidence>
<dbReference type="Pfam" id="PF02873">
    <property type="entry name" value="MurB_C"/>
    <property type="match status" value="1"/>
</dbReference>
<evidence type="ECO:0000256" key="18">
    <source>
        <dbReference type="ARBA" id="ARBA00031026"/>
    </source>
</evidence>
<dbReference type="EC" id="1.3.1.98" evidence="6 20"/>
<keyword evidence="12 20" id="KW-0521">NADP</keyword>
<feature type="domain" description="FAD-binding PCMH-type" evidence="21">
    <location>
        <begin position="17"/>
        <end position="181"/>
    </location>
</feature>
<evidence type="ECO:0000256" key="20">
    <source>
        <dbReference type="HAMAP-Rule" id="MF_00037"/>
    </source>
</evidence>
<evidence type="ECO:0000256" key="2">
    <source>
        <dbReference type="ARBA" id="ARBA00003921"/>
    </source>
</evidence>
<dbReference type="PROSITE" id="PS51387">
    <property type="entry name" value="FAD_PCMH"/>
    <property type="match status" value="1"/>
</dbReference>
<dbReference type="InterPro" id="IPR036635">
    <property type="entry name" value="MurB_C_sf"/>
</dbReference>
<evidence type="ECO:0000313" key="22">
    <source>
        <dbReference type="EMBL" id="GGO75331.1"/>
    </source>
</evidence>
<reference evidence="22" key="2">
    <citation type="submission" date="2020-09" db="EMBL/GenBank/DDBJ databases">
        <authorList>
            <person name="Sun Q."/>
            <person name="Zhou Y."/>
        </authorList>
    </citation>
    <scope>NUCLEOTIDE SEQUENCE</scope>
    <source>
        <strain evidence="22">CGMCC 1.7086</strain>
    </source>
</reference>
<dbReference type="EMBL" id="BMLS01000013">
    <property type="protein sequence ID" value="GGO75331.1"/>
    <property type="molecule type" value="Genomic_DNA"/>
</dbReference>
<dbReference type="Proteomes" id="UP000606935">
    <property type="component" value="Unassembled WGS sequence"/>
</dbReference>
<evidence type="ECO:0000256" key="3">
    <source>
        <dbReference type="ARBA" id="ARBA00004496"/>
    </source>
</evidence>
<keyword evidence="15 20" id="KW-0560">Oxidoreductase</keyword>
<evidence type="ECO:0000256" key="17">
    <source>
        <dbReference type="ARBA" id="ARBA00023316"/>
    </source>
</evidence>
<comment type="cofactor">
    <cofactor evidence="1 20">
        <name>FAD</name>
        <dbReference type="ChEBI" id="CHEBI:57692"/>
    </cofactor>
</comment>
<comment type="similarity">
    <text evidence="5 20">Belongs to the MurB family.</text>
</comment>
<dbReference type="GO" id="GO:0009252">
    <property type="term" value="P:peptidoglycan biosynthetic process"/>
    <property type="evidence" value="ECO:0007669"/>
    <property type="project" value="UniProtKB-UniRule"/>
</dbReference>
<dbReference type="InterPro" id="IPR003170">
    <property type="entry name" value="MurB"/>
</dbReference>
<feature type="active site" evidence="20">
    <location>
        <position position="157"/>
    </location>
</feature>
<keyword evidence="14 20" id="KW-0573">Peptidoglycan synthesis</keyword>
<evidence type="ECO:0000256" key="13">
    <source>
        <dbReference type="ARBA" id="ARBA00022960"/>
    </source>
</evidence>
<dbReference type="GO" id="GO:0005829">
    <property type="term" value="C:cytosol"/>
    <property type="evidence" value="ECO:0007669"/>
    <property type="project" value="TreeGrafter"/>
</dbReference>
<organism evidence="22 23">
    <name type="scientific">Bowmanella pacifica</name>
    <dbReference type="NCBI Taxonomy" id="502051"/>
    <lineage>
        <taxon>Bacteria</taxon>
        <taxon>Pseudomonadati</taxon>
        <taxon>Pseudomonadota</taxon>
        <taxon>Gammaproteobacteria</taxon>
        <taxon>Alteromonadales</taxon>
        <taxon>Alteromonadaceae</taxon>
        <taxon>Bowmanella</taxon>
    </lineage>
</organism>
<comment type="subcellular location">
    <subcellularLocation>
        <location evidence="3 20">Cytoplasm</location>
    </subcellularLocation>
</comment>
<dbReference type="InterPro" id="IPR016167">
    <property type="entry name" value="FAD-bd_PCMH_sub1"/>
</dbReference>
<dbReference type="InterPro" id="IPR011601">
    <property type="entry name" value="MurB_C"/>
</dbReference>
<feature type="active site" description="Proton donor" evidence="20">
    <location>
        <position position="226"/>
    </location>
</feature>
<dbReference type="GO" id="GO:0008762">
    <property type="term" value="F:UDP-N-acetylmuramate dehydrogenase activity"/>
    <property type="evidence" value="ECO:0007669"/>
    <property type="project" value="UniProtKB-UniRule"/>
</dbReference>
<comment type="function">
    <text evidence="2 20">Cell wall formation.</text>
</comment>
<keyword evidence="16 20" id="KW-0131">Cell cycle</keyword>
<feature type="active site" evidence="20">
    <location>
        <position position="322"/>
    </location>
</feature>